<dbReference type="RefSeq" id="WP_258813148.1">
    <property type="nucleotide sequence ID" value="NZ_JANUGU010000006.1"/>
</dbReference>
<dbReference type="Pfam" id="PF04738">
    <property type="entry name" value="Lant_dehydr_N"/>
    <property type="match status" value="1"/>
</dbReference>
<dbReference type="InterPro" id="IPR023809">
    <property type="entry name" value="Thiopep_bacteriocin_synth_dom"/>
</dbReference>
<feature type="domain" description="Lantibiotic dehydratase N-terminal" evidence="1">
    <location>
        <begin position="60"/>
        <end position="700"/>
    </location>
</feature>
<evidence type="ECO:0000259" key="2">
    <source>
        <dbReference type="Pfam" id="PF14028"/>
    </source>
</evidence>
<dbReference type="NCBIfam" id="TIGR03891">
    <property type="entry name" value="thiopep_ocin"/>
    <property type="match status" value="1"/>
</dbReference>
<evidence type="ECO:0000313" key="4">
    <source>
        <dbReference type="Proteomes" id="UP001204621"/>
    </source>
</evidence>
<evidence type="ECO:0000259" key="1">
    <source>
        <dbReference type="Pfam" id="PF04738"/>
    </source>
</evidence>
<name>A0ABT2D152_9BURK</name>
<comment type="caution">
    <text evidence="3">The sequence shown here is derived from an EMBL/GenBank/DDBJ whole genome shotgun (WGS) entry which is preliminary data.</text>
</comment>
<dbReference type="EMBL" id="JANUGU010000006">
    <property type="protein sequence ID" value="MCS0659956.1"/>
    <property type="molecule type" value="Genomic_DNA"/>
</dbReference>
<feature type="domain" description="Thiopeptide-type bacteriocin biosynthesis" evidence="2">
    <location>
        <begin position="763"/>
        <end position="1022"/>
    </location>
</feature>
<dbReference type="Pfam" id="PF14028">
    <property type="entry name" value="Lant_dehydr_C"/>
    <property type="match status" value="1"/>
</dbReference>
<keyword evidence="4" id="KW-1185">Reference proteome</keyword>
<reference evidence="3 4" key="1">
    <citation type="submission" date="2022-08" db="EMBL/GenBank/DDBJ databases">
        <title>Reclassification of Massilia species as members of the genera Telluria, Duganella, Pseudoduganella, Mokoshia gen. nov. and Zemynaea gen. nov. using orthogonal and non-orthogonal genome-based approaches.</title>
        <authorList>
            <person name="Bowman J.P."/>
        </authorList>
    </citation>
    <scope>NUCLEOTIDE SEQUENCE [LARGE SCALE GENOMIC DNA]</scope>
    <source>
        <strain evidence="3 4">JCM 31606</strain>
    </source>
</reference>
<accession>A0ABT2D152</accession>
<dbReference type="Proteomes" id="UP001204621">
    <property type="component" value="Unassembled WGS sequence"/>
</dbReference>
<proteinExistence type="predicted"/>
<organism evidence="3 4">
    <name type="scientific">Massilia terrae</name>
    <dbReference type="NCBI Taxonomy" id="1811224"/>
    <lineage>
        <taxon>Bacteria</taxon>
        <taxon>Pseudomonadati</taxon>
        <taxon>Pseudomonadota</taxon>
        <taxon>Betaproteobacteria</taxon>
        <taxon>Burkholderiales</taxon>
        <taxon>Oxalobacteraceae</taxon>
        <taxon>Telluria group</taxon>
        <taxon>Massilia</taxon>
    </lineage>
</organism>
<evidence type="ECO:0000313" key="3">
    <source>
        <dbReference type="EMBL" id="MCS0659956.1"/>
    </source>
</evidence>
<sequence>MHAHPGLIMDAPRPLQHAGFAVVRTPALPMQEWLAHAASASGEGDPWQRRADSARALFRRPLVAEAVYIASPSFHARLKRWDWRLRGAVDRKMLAAFERYLNRMCFRATPFGVFSTVSYAPLEHRAGWTLDDAAARAPVERAVRIDGEAMCTLCEKLHNPAADPALRYAVNASLYRAGDGFRFVDWTHRGRADRAYQIGEIDSHPLVDALLERMGERRLDPAAIAALVDELAREEDIDLPGLLDDMVAARVLLPALAPDPLNAAPSAALAAALSQHPAHTGDGARLAHLGEGLRAIPAEHALEHYMHFDRAIRDFSGADPLGLSLQVDAFRRDPSMAVDAALVDAATLALDWLMDRFSVRHGPLDSFCDAFVQRYGNGMVPLMEALDPECGVGYGHTVMSDKLLAGLGIAGPAPRAQAALSPLDRHLLALVQHDPALLTAPEIRITRDDAASLPLTREGHGGSGMAMVLHFPMMGGERAIALDGIDPDGAINWFSRFGHGEERIVEASRAFVRQVENGDGDDVLHAEIGFLAQARAVNLLSRTPLWSWRINIADPAIEGGACELPVSDLMIAVTGKDIQLWSRRLRKRVIPHLTSAHNAADPFNPPVYRFLCALRSHGMRVPKLAWGELFKQFDYLPRLRFESIVIAPARWRIAKASFPALQDGAPALRALVAERRVPRHVELVEGDNRLVLDLDDPIDILQLLRATKKGQDLLLAEVLDDMADADPAWRHELVVPLYRPSPAPVRQPAFARDLEQVPFAEALYVKLYGGQETLDKCVLPELAAWAAQQRKLGAANDWFFIRYADPGWHLRLRVFPRAGHDGALLAQLVQLAERLRGRGRIARFEFAAYERETIRYGGREHIGASEALFCIDSELAAAILAGEETAPRWQVALLAIDALLRDFGMHPSRKLALAEKLAAGYRDEFKLAKSQQAALGDLYRRHAREMLACLRRDAQAPVWSRELWNLLDGVSARRSALAAPLLAADAQLSIVSSHVHMLCNRLFMAQNREFEVVVYDFLARSYRALAAME</sequence>
<protein>
    <submittedName>
        <fullName evidence="3">Lantibiotic dehydratase</fullName>
    </submittedName>
</protein>
<dbReference type="InterPro" id="IPR006827">
    <property type="entry name" value="Lant_deHydtase_N"/>
</dbReference>
<gene>
    <name evidence="3" type="ORF">NX778_17935</name>
</gene>